<proteinExistence type="predicted"/>
<dbReference type="AlphaFoldDB" id="A0AAV1JWW3"/>
<keyword evidence="3" id="KW-1185">Reference proteome</keyword>
<accession>A0AAV1JWW3</accession>
<evidence type="ECO:0000313" key="2">
    <source>
        <dbReference type="EMBL" id="CAK1552875.1"/>
    </source>
</evidence>
<feature type="transmembrane region" description="Helical" evidence="1">
    <location>
        <begin position="84"/>
        <end position="102"/>
    </location>
</feature>
<keyword evidence="1" id="KW-0472">Membrane</keyword>
<evidence type="ECO:0000256" key="1">
    <source>
        <dbReference type="SAM" id="Phobius"/>
    </source>
</evidence>
<gene>
    <name evidence="2" type="ORF">LNINA_LOCUS11903</name>
</gene>
<keyword evidence="1" id="KW-1133">Transmembrane helix</keyword>
<dbReference type="Proteomes" id="UP001497472">
    <property type="component" value="Unassembled WGS sequence"/>
</dbReference>
<protein>
    <submittedName>
        <fullName evidence="2">Uncharacterized protein</fullName>
    </submittedName>
</protein>
<name>A0AAV1JWW3_9NEOP</name>
<feature type="transmembrane region" description="Helical" evidence="1">
    <location>
        <begin position="42"/>
        <end position="63"/>
    </location>
</feature>
<sequence length="221" mass="24701">MCRTVHALLQTGICGIQMLVRVFMTVILMIENLIRMILQTMYNFISFVLQMISLIPICAVFMLTARLKCFMCGGGGPCPVNRGGACDCIMSAIAIIILFFIFRATGVLDKLFYSIGYIKTKSTQLRFVPTPGDITECSRNDTEYTDIEESTTAELVMETTMLYDMLSTAATDAVGDEEEGMSERQTDAQTATQHGMLFRKLLPTPDGINRNWTTIISYFVE</sequence>
<evidence type="ECO:0000313" key="3">
    <source>
        <dbReference type="Proteomes" id="UP001497472"/>
    </source>
</evidence>
<comment type="caution">
    <text evidence="2">The sequence shown here is derived from an EMBL/GenBank/DDBJ whole genome shotgun (WGS) entry which is preliminary data.</text>
</comment>
<keyword evidence="1" id="KW-0812">Transmembrane</keyword>
<reference evidence="2 3" key="1">
    <citation type="submission" date="2023-11" db="EMBL/GenBank/DDBJ databases">
        <authorList>
            <person name="Okamura Y."/>
        </authorList>
    </citation>
    <scope>NUCLEOTIDE SEQUENCE [LARGE SCALE GENOMIC DNA]</scope>
</reference>
<feature type="transmembrane region" description="Helical" evidence="1">
    <location>
        <begin position="7"/>
        <end position="30"/>
    </location>
</feature>
<organism evidence="2 3">
    <name type="scientific">Leptosia nina</name>
    <dbReference type="NCBI Taxonomy" id="320188"/>
    <lineage>
        <taxon>Eukaryota</taxon>
        <taxon>Metazoa</taxon>
        <taxon>Ecdysozoa</taxon>
        <taxon>Arthropoda</taxon>
        <taxon>Hexapoda</taxon>
        <taxon>Insecta</taxon>
        <taxon>Pterygota</taxon>
        <taxon>Neoptera</taxon>
        <taxon>Endopterygota</taxon>
        <taxon>Lepidoptera</taxon>
        <taxon>Glossata</taxon>
        <taxon>Ditrysia</taxon>
        <taxon>Papilionoidea</taxon>
        <taxon>Pieridae</taxon>
        <taxon>Pierinae</taxon>
        <taxon>Leptosia</taxon>
    </lineage>
</organism>
<dbReference type="EMBL" id="CAVLEF010000163">
    <property type="protein sequence ID" value="CAK1552875.1"/>
    <property type="molecule type" value="Genomic_DNA"/>
</dbReference>